<dbReference type="EMBL" id="CP011568">
    <property type="protein sequence ID" value="AKJ67848.1"/>
    <property type="molecule type" value="Genomic_DNA"/>
</dbReference>
<organism evidence="2 3">
    <name type="scientific">Pandoraea thiooxydans</name>
    <dbReference type="NCBI Taxonomy" id="445709"/>
    <lineage>
        <taxon>Bacteria</taxon>
        <taxon>Pseudomonadati</taxon>
        <taxon>Pseudomonadota</taxon>
        <taxon>Betaproteobacteria</taxon>
        <taxon>Burkholderiales</taxon>
        <taxon>Burkholderiaceae</taxon>
        <taxon>Pandoraea</taxon>
    </lineage>
</organism>
<dbReference type="Proteomes" id="UP000036700">
    <property type="component" value="Chromosome"/>
</dbReference>
<accession>A0A0G3ELB2</accession>
<dbReference type="OrthoDB" id="5293434at2"/>
<dbReference type="PATRIC" id="fig|445709.3.peg.1309"/>
<protein>
    <submittedName>
        <fullName evidence="2">Uncharacterized protein</fullName>
    </submittedName>
</protein>
<dbReference type="InterPro" id="IPR023198">
    <property type="entry name" value="PGP-like_dom2"/>
</dbReference>
<dbReference type="Gene3D" id="1.10.150.240">
    <property type="entry name" value="Putative phosphatase, domain 2"/>
    <property type="match status" value="1"/>
</dbReference>
<proteinExistence type="predicted"/>
<dbReference type="RefSeq" id="WP_047213627.1">
    <property type="nucleotide sequence ID" value="NZ_CP011568.3"/>
</dbReference>
<evidence type="ECO:0000313" key="3">
    <source>
        <dbReference type="Proteomes" id="UP000036700"/>
    </source>
</evidence>
<evidence type="ECO:0000313" key="2">
    <source>
        <dbReference type="EMBL" id="AKJ67848.1"/>
    </source>
</evidence>
<reference evidence="3" key="1">
    <citation type="submission" date="2015-06" db="EMBL/GenBank/DDBJ databases">
        <authorList>
            <person name="Lim Y.L."/>
            <person name="Ee R."/>
            <person name="Yong D."/>
            <person name="How K.Y."/>
            <person name="Yin W.F."/>
            <person name="Chan K.G."/>
        </authorList>
    </citation>
    <scope>NUCLEOTIDE SEQUENCE [LARGE SCALE GENOMIC DNA]</scope>
    <source>
        <strain evidence="3">DSM 25325</strain>
    </source>
</reference>
<dbReference type="AlphaFoldDB" id="A0A0G3ELB2"/>
<keyword evidence="3" id="KW-1185">Reference proteome</keyword>
<feature type="region of interest" description="Disordered" evidence="1">
    <location>
        <begin position="1"/>
        <end position="21"/>
    </location>
</feature>
<feature type="compositionally biased region" description="Low complexity" evidence="1">
    <location>
        <begin position="1"/>
        <end position="17"/>
    </location>
</feature>
<name>A0A0G3ELB2_9BURK</name>
<sequence length="103" mass="11944">MQATTASRASATRAASASHHDDDADLRAYNAVFSELGLRFRWHIETLHWLNSLEADCEKTRIALYLETCQPHLLNAYDADFLSQLIYSKKHEHCRCFMELNMR</sequence>
<gene>
    <name evidence="2" type="ORF">ABW99_06090</name>
</gene>
<dbReference type="KEGG" id="ptx:ABW99_06090"/>
<evidence type="ECO:0000256" key="1">
    <source>
        <dbReference type="SAM" id="MobiDB-lite"/>
    </source>
</evidence>